<keyword evidence="1" id="KW-0812">Transmembrane</keyword>
<comment type="caution">
    <text evidence="2">The sequence shown here is derived from an EMBL/GenBank/DDBJ whole genome shotgun (WGS) entry which is preliminary data.</text>
</comment>
<keyword evidence="1" id="KW-1133">Transmembrane helix</keyword>
<organism evidence="2 3">
    <name type="scientific">Paracoccus benzoatiresistens</name>
    <dbReference type="NCBI Taxonomy" id="2997341"/>
    <lineage>
        <taxon>Bacteria</taxon>
        <taxon>Pseudomonadati</taxon>
        <taxon>Pseudomonadota</taxon>
        <taxon>Alphaproteobacteria</taxon>
        <taxon>Rhodobacterales</taxon>
        <taxon>Paracoccaceae</taxon>
        <taxon>Paracoccus</taxon>
    </lineage>
</organism>
<evidence type="ECO:0000313" key="3">
    <source>
        <dbReference type="Proteomes" id="UP001149822"/>
    </source>
</evidence>
<feature type="transmembrane region" description="Helical" evidence="1">
    <location>
        <begin position="126"/>
        <end position="146"/>
    </location>
</feature>
<feature type="transmembrane region" description="Helical" evidence="1">
    <location>
        <begin position="166"/>
        <end position="183"/>
    </location>
</feature>
<evidence type="ECO:0000313" key="2">
    <source>
        <dbReference type="EMBL" id="MCZ0963312.1"/>
    </source>
</evidence>
<reference evidence="2" key="1">
    <citation type="submission" date="2022-12" db="EMBL/GenBank/DDBJ databases">
        <title>Paracoccus sp. EF6 isolated from a lake water.</title>
        <authorList>
            <person name="Liu H."/>
        </authorList>
    </citation>
    <scope>NUCLEOTIDE SEQUENCE</scope>
    <source>
        <strain evidence="2">EF6</strain>
    </source>
</reference>
<feature type="transmembrane region" description="Helical" evidence="1">
    <location>
        <begin position="98"/>
        <end position="119"/>
    </location>
</feature>
<keyword evidence="2" id="KW-0413">Isomerase</keyword>
<accession>A0ABT4J9N7</accession>
<feature type="transmembrane region" description="Helical" evidence="1">
    <location>
        <begin position="20"/>
        <end position="40"/>
    </location>
</feature>
<dbReference type="RefSeq" id="WP_268943386.1">
    <property type="nucleotide sequence ID" value="NZ_JAPTYD010000034.1"/>
</dbReference>
<evidence type="ECO:0000256" key="1">
    <source>
        <dbReference type="SAM" id="Phobius"/>
    </source>
</evidence>
<name>A0ABT4J9N7_9RHOB</name>
<sequence length="188" mass="20480">MLDCVLARWQPGIGDPTWQGWATVLVYLAAGVSALYASHTALPAAAPVRERLFWNLTWLVLVALAVNKQLDLQSALTAGGRCLAQAQGWYDQRHLVQIGFLMGLAALALVFLTMLLVLLRGSLSRSALPIMGFVFVCTFVLMRAIGFHDADQFLGLPVLGLRANTILEWIGPALISLGAIRLARFPVR</sequence>
<gene>
    <name evidence="2" type="ORF">OU682_17015</name>
</gene>
<keyword evidence="3" id="KW-1185">Reference proteome</keyword>
<dbReference type="Proteomes" id="UP001149822">
    <property type="component" value="Unassembled WGS sequence"/>
</dbReference>
<dbReference type="GO" id="GO:0016853">
    <property type="term" value="F:isomerase activity"/>
    <property type="evidence" value="ECO:0007669"/>
    <property type="project" value="UniProtKB-KW"/>
</dbReference>
<feature type="transmembrane region" description="Helical" evidence="1">
    <location>
        <begin position="52"/>
        <end position="70"/>
    </location>
</feature>
<keyword evidence="1" id="KW-0472">Membrane</keyword>
<proteinExistence type="predicted"/>
<protein>
    <submittedName>
        <fullName evidence="2">Isopropylmalate isomerase</fullName>
    </submittedName>
</protein>
<dbReference type="EMBL" id="JAPTYD010000034">
    <property type="protein sequence ID" value="MCZ0963312.1"/>
    <property type="molecule type" value="Genomic_DNA"/>
</dbReference>